<feature type="region of interest" description="Disordered" evidence="1">
    <location>
        <begin position="227"/>
        <end position="279"/>
    </location>
</feature>
<evidence type="ECO:0000256" key="1">
    <source>
        <dbReference type="SAM" id="MobiDB-lite"/>
    </source>
</evidence>
<name>A0A7S0FBJ6_9DINO</name>
<protein>
    <recommendedName>
        <fullName evidence="3">Ubiquitin-like domain-containing protein</fullName>
    </recommendedName>
</protein>
<evidence type="ECO:0008006" key="3">
    <source>
        <dbReference type="Google" id="ProtNLM"/>
    </source>
</evidence>
<feature type="region of interest" description="Disordered" evidence="1">
    <location>
        <begin position="1"/>
        <end position="26"/>
    </location>
</feature>
<dbReference type="AlphaFoldDB" id="A0A7S0FBJ6"/>
<sequence>MDVQEESGEEGPQGQSPEKEELPDQPLTLDINTLSGRNTEMKWFPAQRLSDLLVDVVSSLGLPWDSYTLLVGSEILDRKKALCNYPHLCKAGVATATLIREAGPQLRIIYPVPVEDREAGFTTRQVALHCSSVASLKRQLGQETGIDLTECKVKVAFHACDGVSAEDALFTGLGIPDGTRAHCFGNARWDTGRRQLTGIRWVKHALPNGQCYFEPCGVLPSDACEGGAEPVAQASPVDGKAPSGKGKGKPPPLPPRQAGGKGARVVAGKGRPAPPPPHK</sequence>
<proteinExistence type="predicted"/>
<organism evidence="2">
    <name type="scientific">Pyrodinium bahamense</name>
    <dbReference type="NCBI Taxonomy" id="73915"/>
    <lineage>
        <taxon>Eukaryota</taxon>
        <taxon>Sar</taxon>
        <taxon>Alveolata</taxon>
        <taxon>Dinophyceae</taxon>
        <taxon>Gonyaulacales</taxon>
        <taxon>Pyrocystaceae</taxon>
        <taxon>Pyrodinium</taxon>
    </lineage>
</organism>
<accession>A0A7S0FBJ6</accession>
<dbReference type="EMBL" id="HBEG01011252">
    <property type="protein sequence ID" value="CAD8351318.1"/>
    <property type="molecule type" value="Transcribed_RNA"/>
</dbReference>
<reference evidence="2" key="1">
    <citation type="submission" date="2021-01" db="EMBL/GenBank/DDBJ databases">
        <authorList>
            <person name="Corre E."/>
            <person name="Pelletier E."/>
            <person name="Niang G."/>
            <person name="Scheremetjew M."/>
            <person name="Finn R."/>
            <person name="Kale V."/>
            <person name="Holt S."/>
            <person name="Cochrane G."/>
            <person name="Meng A."/>
            <person name="Brown T."/>
            <person name="Cohen L."/>
        </authorList>
    </citation>
    <scope>NUCLEOTIDE SEQUENCE</scope>
    <source>
        <strain evidence="2">Pbaha01</strain>
    </source>
</reference>
<gene>
    <name evidence="2" type="ORF">PBAH0796_LOCUS6685</name>
</gene>
<evidence type="ECO:0000313" key="2">
    <source>
        <dbReference type="EMBL" id="CAD8351318.1"/>
    </source>
</evidence>